<dbReference type="PROSITE" id="PS50035">
    <property type="entry name" value="PLD"/>
    <property type="match status" value="2"/>
</dbReference>
<keyword evidence="2 7" id="KW-0808">Transferase</keyword>
<feature type="active site" evidence="7">
    <location>
        <position position="418"/>
    </location>
</feature>
<dbReference type="InterPro" id="IPR022924">
    <property type="entry name" value="Cardiolipin_synthase"/>
</dbReference>
<evidence type="ECO:0000313" key="11">
    <source>
        <dbReference type="Proteomes" id="UP000830326"/>
    </source>
</evidence>
<dbReference type="InterPro" id="IPR025202">
    <property type="entry name" value="PLD-like_dom"/>
</dbReference>
<proteinExistence type="inferred from homology"/>
<keyword evidence="6 7" id="KW-0472">Membrane</keyword>
<feature type="transmembrane region" description="Helical" evidence="7">
    <location>
        <begin position="60"/>
        <end position="78"/>
    </location>
</feature>
<dbReference type="SUPFAM" id="SSF56024">
    <property type="entry name" value="Phospholipase D/nuclease"/>
    <property type="match status" value="2"/>
</dbReference>
<name>A0ABY4H959_9BACI</name>
<evidence type="ECO:0000259" key="9">
    <source>
        <dbReference type="PROSITE" id="PS50035"/>
    </source>
</evidence>
<feature type="domain" description="PLD phosphodiesterase" evidence="9">
    <location>
        <begin position="413"/>
        <end position="440"/>
    </location>
</feature>
<dbReference type="EC" id="2.7.8.-" evidence="7 8"/>
<comment type="catalytic activity">
    <reaction evidence="7">
        <text>2 a 1,2-diacyl-sn-glycero-3-phospho-(1'-sn-glycerol) = a cardiolipin + glycerol</text>
        <dbReference type="Rhea" id="RHEA:31451"/>
        <dbReference type="ChEBI" id="CHEBI:17754"/>
        <dbReference type="ChEBI" id="CHEBI:62237"/>
        <dbReference type="ChEBI" id="CHEBI:64716"/>
    </reaction>
</comment>
<keyword evidence="7" id="KW-0444">Lipid biosynthesis</keyword>
<evidence type="ECO:0000256" key="1">
    <source>
        <dbReference type="ARBA" id="ARBA00022475"/>
    </source>
</evidence>
<comment type="function">
    <text evidence="7">Catalyzes the reversible phosphatidyl group transfer from one phosphatidylglycerol molecule to another to form cardiolipin (CL) (diphosphatidylglycerol) and glycerol.</text>
</comment>
<evidence type="ECO:0000256" key="2">
    <source>
        <dbReference type="ARBA" id="ARBA00022679"/>
    </source>
</evidence>
<keyword evidence="5 7" id="KW-1133">Transmembrane helix</keyword>
<evidence type="ECO:0000256" key="4">
    <source>
        <dbReference type="ARBA" id="ARBA00022737"/>
    </source>
</evidence>
<comment type="subcellular location">
    <subcellularLocation>
        <location evidence="7">Cell membrane</location>
        <topology evidence="7">Multi-pass membrane protein</topology>
    </subcellularLocation>
</comment>
<evidence type="ECO:0000256" key="3">
    <source>
        <dbReference type="ARBA" id="ARBA00022692"/>
    </source>
</evidence>
<keyword evidence="7" id="KW-0443">Lipid metabolism</keyword>
<sequence>MKQMRQVVFVCLLILTFYIIFLSDQPFWIKSLALVAYLLIILSVSYVLMLENRSPYKTLLWIYAIVFFPVIGYIFFVYSGQLQVKGHLFQKKREDNKTYLKDLLQQSPSTYFGKLGKEEQFISNLIKGESHFPLSFSSRTRVLKDGEETFSAMKESLKKAKEFIHMEYYTFRDDKIGTQITDILVEKARSGIEVKVIYDDVGSLKISKDALLRMEEAGVTVACFLPVKYGFFNQKINFRNHRKIIVIDGEAGFVGGLNIGDEYLGLDEKIGFWRDTHLMVEGEVIRSLHAIFLVDWSYLTDERLAQKNYISTPNLENNPGGVQVVASGPDANRGIMGDLYFTMISSAKHSVWIATPYFVPNKDIRTALSMAAKKGVDVKLMVPEISDGFLTQYGTRSYFDELLDKGIDVYMYQKGFMHQKIMIVDGQYASIGTANVDFRSINLNFEVNVFLFQMDSVRQLVSYYELDIKDSEQVNQVLYKNRGLVTKTKESFARLFSPIL</sequence>
<dbReference type="CDD" id="cd09112">
    <property type="entry name" value="PLDc_CLS_2"/>
    <property type="match status" value="1"/>
</dbReference>
<gene>
    <name evidence="10" type="primary">cls</name>
    <name evidence="10" type="ORF">MUO15_17635</name>
</gene>
<feature type="active site" evidence="7">
    <location>
        <position position="243"/>
    </location>
</feature>
<dbReference type="Pfam" id="PF13091">
    <property type="entry name" value="PLDc_2"/>
    <property type="match status" value="2"/>
</dbReference>
<dbReference type="NCBIfam" id="TIGR04265">
    <property type="entry name" value="bac_cardiolipin"/>
    <property type="match status" value="1"/>
</dbReference>
<evidence type="ECO:0000256" key="5">
    <source>
        <dbReference type="ARBA" id="ARBA00022989"/>
    </source>
</evidence>
<dbReference type="InterPro" id="IPR030874">
    <property type="entry name" value="Cardiolipin_synth_Firmi"/>
</dbReference>
<accession>A0ABY4H959</accession>
<keyword evidence="7" id="KW-0594">Phospholipid biosynthesis</keyword>
<reference evidence="10" key="1">
    <citation type="submission" date="2022-04" db="EMBL/GenBank/DDBJ databases">
        <title>Halobacillus sp. isolated from saltern.</title>
        <authorList>
            <person name="Won M."/>
            <person name="Lee C.-M."/>
            <person name="Woen H.-Y."/>
            <person name="Kwon S.-W."/>
        </authorList>
    </citation>
    <scope>NUCLEOTIDE SEQUENCE</scope>
    <source>
        <strain evidence="10">SSHM10-5</strain>
    </source>
</reference>
<feature type="active site" evidence="7">
    <location>
        <position position="248"/>
    </location>
</feature>
<dbReference type="HAMAP" id="MF_01916">
    <property type="entry name" value="Cardiolipin_synth_Cls"/>
    <property type="match status" value="1"/>
</dbReference>
<protein>
    <recommendedName>
        <fullName evidence="7 8">Cardiolipin synthase</fullName>
        <shortName evidence="7">CL synthase</shortName>
        <ecNumber evidence="7 8">2.7.8.-</ecNumber>
    </recommendedName>
</protein>
<keyword evidence="7" id="KW-1208">Phospholipid metabolism</keyword>
<feature type="transmembrane region" description="Helical" evidence="7">
    <location>
        <begin position="29"/>
        <end position="48"/>
    </location>
</feature>
<evidence type="ECO:0000313" key="10">
    <source>
        <dbReference type="EMBL" id="UOR11395.1"/>
    </source>
</evidence>
<evidence type="ECO:0000256" key="7">
    <source>
        <dbReference type="HAMAP-Rule" id="MF_01916"/>
    </source>
</evidence>
<dbReference type="CDD" id="cd09110">
    <property type="entry name" value="PLDc_CLS_1"/>
    <property type="match status" value="1"/>
</dbReference>
<organism evidence="10 11">
    <name type="scientific">Halobacillus amylolyticus</name>
    <dbReference type="NCBI Taxonomy" id="2932259"/>
    <lineage>
        <taxon>Bacteria</taxon>
        <taxon>Bacillati</taxon>
        <taxon>Bacillota</taxon>
        <taxon>Bacilli</taxon>
        <taxon>Bacillales</taxon>
        <taxon>Bacillaceae</taxon>
        <taxon>Halobacillus</taxon>
    </lineage>
</organism>
<keyword evidence="4" id="KW-0677">Repeat</keyword>
<keyword evidence="11" id="KW-1185">Reference proteome</keyword>
<feature type="domain" description="PLD phosphodiesterase" evidence="9">
    <location>
        <begin position="236"/>
        <end position="263"/>
    </location>
</feature>
<dbReference type="PANTHER" id="PTHR21248:SF20">
    <property type="entry name" value="CARDIOLIPIN SYNTHASE YWIE-RELATED"/>
    <property type="match status" value="1"/>
</dbReference>
<dbReference type="Gene3D" id="3.30.870.10">
    <property type="entry name" value="Endonuclease Chain A"/>
    <property type="match status" value="2"/>
</dbReference>
<dbReference type="SMART" id="SM00155">
    <property type="entry name" value="PLDc"/>
    <property type="match status" value="2"/>
</dbReference>
<dbReference type="PANTHER" id="PTHR21248">
    <property type="entry name" value="CARDIOLIPIN SYNTHASE"/>
    <property type="match status" value="1"/>
</dbReference>
<dbReference type="InterPro" id="IPR001736">
    <property type="entry name" value="PLipase_D/transphosphatidylase"/>
</dbReference>
<evidence type="ECO:0000256" key="6">
    <source>
        <dbReference type="ARBA" id="ARBA00023136"/>
    </source>
</evidence>
<feature type="active site" evidence="7">
    <location>
        <position position="420"/>
    </location>
</feature>
<feature type="active site" evidence="7">
    <location>
        <position position="241"/>
    </location>
</feature>
<dbReference type="Proteomes" id="UP000830326">
    <property type="component" value="Chromosome"/>
</dbReference>
<dbReference type="RefSeq" id="WP_245031346.1">
    <property type="nucleotide sequence ID" value="NZ_CP095075.1"/>
</dbReference>
<comment type="similarity">
    <text evidence="7">Belongs to the phospholipase D family. Cardiolipin synthase subfamily.</text>
</comment>
<feature type="transmembrane region" description="Helical" evidence="7">
    <location>
        <begin position="7"/>
        <end position="23"/>
    </location>
</feature>
<evidence type="ECO:0000256" key="8">
    <source>
        <dbReference type="NCBIfam" id="TIGR04265"/>
    </source>
</evidence>
<feature type="active site" evidence="7">
    <location>
        <position position="425"/>
    </location>
</feature>
<keyword evidence="1 7" id="KW-1003">Cell membrane</keyword>
<keyword evidence="3 7" id="KW-0812">Transmembrane</keyword>
<dbReference type="EMBL" id="CP095075">
    <property type="protein sequence ID" value="UOR11395.1"/>
    <property type="molecule type" value="Genomic_DNA"/>
</dbReference>